<keyword evidence="1" id="KW-0238">DNA-binding</keyword>
<dbReference type="SUPFAM" id="SSF56349">
    <property type="entry name" value="DNA breaking-rejoining enzymes"/>
    <property type="match status" value="1"/>
</dbReference>
<dbReference type="Gene3D" id="1.10.443.10">
    <property type="entry name" value="Intergrase catalytic core"/>
    <property type="match status" value="1"/>
</dbReference>
<dbReference type="AlphaFoldDB" id="F8CRK3"/>
<dbReference type="InterPro" id="IPR010998">
    <property type="entry name" value="Integrase_recombinase_N"/>
</dbReference>
<reference evidence="3 4" key="1">
    <citation type="journal article" date="2011" name="J. Bacteriol.">
        <title>Genome sequence of the halotolerant marine bacterium Myxococcus fulvus HW-1.</title>
        <authorList>
            <person name="Li Z.F."/>
            <person name="Li X."/>
            <person name="Liu H."/>
            <person name="Liu X."/>
            <person name="Han K."/>
            <person name="Wu Z.H."/>
            <person name="Hu W."/>
            <person name="Li F.F."/>
            <person name="Li Y.Z."/>
        </authorList>
    </citation>
    <scope>NUCLEOTIDE SEQUENCE [LARGE SCALE GENOMIC DNA]</scope>
    <source>
        <strain evidence="4">ATCC BAA-855 / HW-1</strain>
    </source>
</reference>
<dbReference type="GO" id="GO:0015074">
    <property type="term" value="P:DNA integration"/>
    <property type="evidence" value="ECO:0007669"/>
    <property type="project" value="InterPro"/>
</dbReference>
<dbReference type="InterPro" id="IPR013762">
    <property type="entry name" value="Integrase-like_cat_sf"/>
</dbReference>
<dbReference type="HOGENOM" id="CLU_616525_0_0_7"/>
<evidence type="ECO:0000256" key="2">
    <source>
        <dbReference type="ARBA" id="ARBA00023172"/>
    </source>
</evidence>
<name>F8CRK3_MYXFH</name>
<sequence length="444" mass="50117">MGTVYMRAGSKFYWIGWTGLDGKQKCKSSRTMHEPSARKLLASIERKVEAERESGLAAPELGPITVGRYTQHWLKERRARGIASINDDEVRIGHAMPYLKDLVLADVRPRHILAAVRALQALKDEEGKPYFAPRTILHIYGVVRVMFSDAVREELISATPCVLTARRGELPKKRDKDLAWRHTAIYTREEAVQLITTRHIPENRRVLYALLFLGGMRINEATPRRFSHHQPRLLPLGKLLIASSYDVKRKLEKAATKTGVVREVPVHPALARILQDWRAEGWARCYGRQPTPEDFIVPATDLGILNSTSAYKRLLEDLEQLGLRPRRQHDARRTFITCALEDGARKELLRWVTHGPEGDIVDTYTSPSWPVLCEQVALLKLPFPESPPSSDEEPEKGDSLQGYYIPSNPLGLLGISVEAAGIEPASESRPLFDPTCVVRDLLRP</sequence>
<evidence type="ECO:0000256" key="1">
    <source>
        <dbReference type="ARBA" id="ARBA00023125"/>
    </source>
</evidence>
<dbReference type="Proteomes" id="UP000000488">
    <property type="component" value="Chromosome"/>
</dbReference>
<dbReference type="Gene3D" id="1.10.150.130">
    <property type="match status" value="1"/>
</dbReference>
<dbReference type="KEGG" id="mfu:LILAB_18230"/>
<keyword evidence="2" id="KW-0233">DNA recombination</keyword>
<dbReference type="EMBL" id="CP002830">
    <property type="protein sequence ID" value="AEI65548.1"/>
    <property type="molecule type" value="Genomic_DNA"/>
</dbReference>
<dbReference type="GO" id="GO:0003677">
    <property type="term" value="F:DNA binding"/>
    <property type="evidence" value="ECO:0007669"/>
    <property type="project" value="UniProtKB-KW"/>
</dbReference>
<dbReference type="eggNOG" id="COG0582">
    <property type="taxonomic scope" value="Bacteria"/>
</dbReference>
<proteinExistence type="predicted"/>
<evidence type="ECO:0000313" key="3">
    <source>
        <dbReference type="EMBL" id="AEI65548.1"/>
    </source>
</evidence>
<organism evidence="3 4">
    <name type="scientific">Myxococcus fulvus (strain ATCC BAA-855 / HW-1)</name>
    <dbReference type="NCBI Taxonomy" id="483219"/>
    <lineage>
        <taxon>Bacteria</taxon>
        <taxon>Pseudomonadati</taxon>
        <taxon>Myxococcota</taxon>
        <taxon>Myxococcia</taxon>
        <taxon>Myxococcales</taxon>
        <taxon>Cystobacterineae</taxon>
        <taxon>Myxococcaceae</taxon>
        <taxon>Myxococcus</taxon>
    </lineage>
</organism>
<dbReference type="InterPro" id="IPR011010">
    <property type="entry name" value="DNA_brk_join_enz"/>
</dbReference>
<dbReference type="GO" id="GO:0006310">
    <property type="term" value="P:DNA recombination"/>
    <property type="evidence" value="ECO:0007669"/>
    <property type="project" value="UniProtKB-KW"/>
</dbReference>
<dbReference type="STRING" id="483219.LILAB_18230"/>
<evidence type="ECO:0000313" key="4">
    <source>
        <dbReference type="Proteomes" id="UP000000488"/>
    </source>
</evidence>
<gene>
    <name evidence="3" type="ordered locus">LILAB_18230</name>
</gene>
<protein>
    <submittedName>
        <fullName evidence="3">Integrase family protein</fullName>
    </submittedName>
</protein>
<accession>F8CRK3</accession>